<dbReference type="AlphaFoldDB" id="A0A6N2KJX4"/>
<protein>
    <submittedName>
        <fullName evidence="2">Uncharacterized protein</fullName>
    </submittedName>
</protein>
<organism evidence="2">
    <name type="scientific">Salix viminalis</name>
    <name type="common">Common osier</name>
    <name type="synonym">Basket willow</name>
    <dbReference type="NCBI Taxonomy" id="40686"/>
    <lineage>
        <taxon>Eukaryota</taxon>
        <taxon>Viridiplantae</taxon>
        <taxon>Streptophyta</taxon>
        <taxon>Embryophyta</taxon>
        <taxon>Tracheophyta</taxon>
        <taxon>Spermatophyta</taxon>
        <taxon>Magnoliopsida</taxon>
        <taxon>eudicotyledons</taxon>
        <taxon>Gunneridae</taxon>
        <taxon>Pentapetalae</taxon>
        <taxon>rosids</taxon>
        <taxon>fabids</taxon>
        <taxon>Malpighiales</taxon>
        <taxon>Salicaceae</taxon>
        <taxon>Saliceae</taxon>
        <taxon>Salix</taxon>
    </lineage>
</organism>
<sequence length="89" mass="10281">MGGVSGDDNDSGRNCWFLWLDVERETGSQYLPLYYVEHKRCSDHCTKSVEHRVGSLRFRIFQVNIDDQQANKRKDGKVASRKPRGHGNK</sequence>
<dbReference type="EMBL" id="CAADRP010000458">
    <property type="protein sequence ID" value="VFU28846.1"/>
    <property type="molecule type" value="Genomic_DNA"/>
</dbReference>
<evidence type="ECO:0000313" key="2">
    <source>
        <dbReference type="EMBL" id="VFU28846.1"/>
    </source>
</evidence>
<name>A0A6N2KJX4_SALVM</name>
<feature type="region of interest" description="Disordered" evidence="1">
    <location>
        <begin position="69"/>
        <end position="89"/>
    </location>
</feature>
<feature type="compositionally biased region" description="Basic and acidic residues" evidence="1">
    <location>
        <begin position="69"/>
        <end position="78"/>
    </location>
</feature>
<accession>A0A6N2KJX4</accession>
<feature type="compositionally biased region" description="Basic residues" evidence="1">
    <location>
        <begin position="79"/>
        <end position="89"/>
    </location>
</feature>
<gene>
    <name evidence="2" type="ORF">SVIM_LOCUS98797</name>
</gene>
<reference evidence="2" key="1">
    <citation type="submission" date="2019-03" db="EMBL/GenBank/DDBJ databases">
        <authorList>
            <person name="Mank J."/>
            <person name="Almeida P."/>
        </authorList>
    </citation>
    <scope>NUCLEOTIDE SEQUENCE</scope>
    <source>
        <strain evidence="2">78183</strain>
    </source>
</reference>
<evidence type="ECO:0000256" key="1">
    <source>
        <dbReference type="SAM" id="MobiDB-lite"/>
    </source>
</evidence>
<proteinExistence type="predicted"/>